<dbReference type="GO" id="GO:0012505">
    <property type="term" value="C:endomembrane system"/>
    <property type="evidence" value="ECO:0007669"/>
    <property type="project" value="UniProtKB-SubCell"/>
</dbReference>
<comment type="subcellular location">
    <subcellularLocation>
        <location evidence="1">Endomembrane system</location>
        <topology evidence="1">Multi-pass membrane protein</topology>
    </subcellularLocation>
</comment>
<dbReference type="PRINTS" id="PR01000">
    <property type="entry name" value="SREBPS2PTASE"/>
</dbReference>
<dbReference type="EMBL" id="MT631554">
    <property type="protein sequence ID" value="QNO53879.1"/>
    <property type="molecule type" value="Genomic_DNA"/>
</dbReference>
<dbReference type="PANTHER" id="PTHR13325:SF3">
    <property type="entry name" value="MEMBRANE-BOUND TRANSCRIPTION FACTOR SITE-2 PROTEASE"/>
    <property type="match status" value="1"/>
</dbReference>
<keyword evidence="3 6" id="KW-1133">Transmembrane helix</keyword>
<evidence type="ECO:0000256" key="6">
    <source>
        <dbReference type="SAM" id="Phobius"/>
    </source>
</evidence>
<evidence type="ECO:0000256" key="1">
    <source>
        <dbReference type="ARBA" id="ARBA00004127"/>
    </source>
</evidence>
<reference evidence="8" key="1">
    <citation type="submission" date="2020-06" db="EMBL/GenBank/DDBJ databases">
        <title>Unique genomic features of the anaerobic methanotrophic archaea.</title>
        <authorList>
            <person name="Chadwick G.L."/>
            <person name="Skennerton C.T."/>
            <person name="Laso-Perez R."/>
            <person name="Leu A.O."/>
            <person name="Speth D.R."/>
            <person name="Yu H."/>
            <person name="Morgan-Lang C."/>
            <person name="Hatzenpichler R."/>
            <person name="Goudeau D."/>
            <person name="Malmstrom R."/>
            <person name="Brazelton W.J."/>
            <person name="Woyke T."/>
            <person name="Hallam S.J."/>
            <person name="Tyson G.W."/>
            <person name="Wegener G."/>
            <person name="Boetius A."/>
            <person name="Orphan V."/>
        </authorList>
    </citation>
    <scope>NUCLEOTIDE SEQUENCE</scope>
</reference>
<evidence type="ECO:0000256" key="2">
    <source>
        <dbReference type="ARBA" id="ARBA00022692"/>
    </source>
</evidence>
<keyword evidence="4 6" id="KW-0472">Membrane</keyword>
<feature type="transmembrane region" description="Helical" evidence="6">
    <location>
        <begin position="213"/>
        <end position="234"/>
    </location>
</feature>
<evidence type="ECO:0000259" key="7">
    <source>
        <dbReference type="Pfam" id="PF02163"/>
    </source>
</evidence>
<feature type="transmembrane region" description="Helical" evidence="6">
    <location>
        <begin position="68"/>
        <end position="95"/>
    </location>
</feature>
<accession>A0A7G9Z0U5</accession>
<feature type="transmembrane region" description="Helical" evidence="6">
    <location>
        <begin position="402"/>
        <end position="421"/>
    </location>
</feature>
<feature type="transmembrane region" description="Helical" evidence="6">
    <location>
        <begin position="373"/>
        <end position="396"/>
    </location>
</feature>
<dbReference type="AlphaFoldDB" id="A0A7G9Z0U5"/>
<organism evidence="8">
    <name type="scientific">Candidatus Methanophagaceae archaeon ANME-1 ERB6</name>
    <dbReference type="NCBI Taxonomy" id="2759912"/>
    <lineage>
        <taxon>Archaea</taxon>
        <taxon>Methanobacteriati</taxon>
        <taxon>Methanobacteriota</taxon>
        <taxon>Stenosarchaea group</taxon>
        <taxon>Methanomicrobia</taxon>
        <taxon>Candidatus Methanophagales</taxon>
        <taxon>Candidatus Methanophagaceae</taxon>
    </lineage>
</organism>
<dbReference type="GO" id="GO:0004222">
    <property type="term" value="F:metalloendopeptidase activity"/>
    <property type="evidence" value="ECO:0007669"/>
    <property type="project" value="InterPro"/>
</dbReference>
<evidence type="ECO:0000256" key="4">
    <source>
        <dbReference type="ARBA" id="ARBA00023136"/>
    </source>
</evidence>
<dbReference type="SUPFAM" id="SSF50156">
    <property type="entry name" value="PDZ domain-like"/>
    <property type="match status" value="1"/>
</dbReference>
<dbReference type="GO" id="GO:0016020">
    <property type="term" value="C:membrane"/>
    <property type="evidence" value="ECO:0007669"/>
    <property type="project" value="InterPro"/>
</dbReference>
<protein>
    <recommendedName>
        <fullName evidence="7">Peptidase M50 domain-containing protein</fullName>
    </recommendedName>
</protein>
<dbReference type="InterPro" id="IPR036034">
    <property type="entry name" value="PDZ_sf"/>
</dbReference>
<dbReference type="InterPro" id="IPR001193">
    <property type="entry name" value="MBTPS2"/>
</dbReference>
<evidence type="ECO:0000256" key="5">
    <source>
        <dbReference type="SAM" id="MobiDB-lite"/>
    </source>
</evidence>
<dbReference type="Gene3D" id="2.30.42.10">
    <property type="match status" value="1"/>
</dbReference>
<dbReference type="PANTHER" id="PTHR13325">
    <property type="entry name" value="PROTEASE M50 MEMBRANE-BOUND TRANSCRIPTION FACTOR SITE 2 PROTEASE"/>
    <property type="match status" value="1"/>
</dbReference>
<evidence type="ECO:0000256" key="3">
    <source>
        <dbReference type="ARBA" id="ARBA00022989"/>
    </source>
</evidence>
<dbReference type="InterPro" id="IPR008915">
    <property type="entry name" value="Peptidase_M50"/>
</dbReference>
<dbReference type="GO" id="GO:0031293">
    <property type="term" value="P:membrane protein intracellular domain proteolysis"/>
    <property type="evidence" value="ECO:0007669"/>
    <property type="project" value="TreeGrafter"/>
</dbReference>
<proteinExistence type="predicted"/>
<feature type="transmembrane region" description="Helical" evidence="6">
    <location>
        <begin position="442"/>
        <end position="467"/>
    </location>
</feature>
<feature type="region of interest" description="Disordered" evidence="5">
    <location>
        <begin position="178"/>
        <end position="199"/>
    </location>
</feature>
<evidence type="ECO:0000313" key="8">
    <source>
        <dbReference type="EMBL" id="QNO53879.1"/>
    </source>
</evidence>
<feature type="domain" description="Peptidase M50" evidence="7">
    <location>
        <begin position="125"/>
        <end position="451"/>
    </location>
</feature>
<sequence>MDSHYLTLTLYVFLIYWFIVSVLNRRGILQRYNVTAYGPILMIRTTRGQKLLEVLSQGARRKTFWRTYANIGTVLVLIAMTFMFVLVLLGAYATFMVQPEPTDLHTPRNLLLIPGLNEFIPLCAWIGFVVALVVHELSHAVLGTVEKIKVKSMGLLVALIPIGAFAELDSEQLFGEKENGERAVKDREPEQEPEKKKKVATARERTRILSAGVTSNFVVALIAFILFFSILFSVQPVYESKGMKVIGATEGLPAANAGIKAGMSIIRMDDEKIEDYRGFFAFMNSTTPGQVVEVQTKDEKFIVKLEKHPRGDKGFLGVVSAKGYLEYLRSIPSSFTTLSLRHWLSGCLILMAMPFSSLEEGGFSSFYPLLSHLYEPVGAVSFLGGGIFVIADVLFWTGWINFYVGLFNCLPAIPLDGGYVFREMLNPVLRIGIKDEKKKERIVKAITATIALFVASAIVFTIAGPYLL</sequence>
<feature type="transmembrane region" description="Helical" evidence="6">
    <location>
        <begin position="6"/>
        <end position="23"/>
    </location>
</feature>
<name>A0A7G9Z0U5_9EURY</name>
<dbReference type="CDD" id="cd06159">
    <property type="entry name" value="S2P-M50_PDZ_Arch"/>
    <property type="match status" value="1"/>
</dbReference>
<keyword evidence="2 6" id="KW-0812">Transmembrane</keyword>
<dbReference type="Pfam" id="PF02163">
    <property type="entry name" value="Peptidase_M50"/>
    <property type="match status" value="1"/>
</dbReference>
<feature type="transmembrane region" description="Helical" evidence="6">
    <location>
        <begin position="119"/>
        <end position="138"/>
    </location>
</feature>
<dbReference type="GO" id="GO:0005737">
    <property type="term" value="C:cytoplasm"/>
    <property type="evidence" value="ECO:0007669"/>
    <property type="project" value="TreeGrafter"/>
</dbReference>
<gene>
    <name evidence="8" type="ORF">LBDBNMAG_00014</name>
</gene>